<name>A0A937W0N5_UNCTE</name>
<evidence type="ECO:0000313" key="7">
    <source>
        <dbReference type="EMBL" id="MBM3224688.1"/>
    </source>
</evidence>
<dbReference type="Gene3D" id="3.40.50.720">
    <property type="entry name" value="NAD(P)-binding Rossmann-like Domain"/>
    <property type="match status" value="1"/>
</dbReference>
<evidence type="ECO:0000256" key="4">
    <source>
        <dbReference type="ARBA" id="ARBA00023027"/>
    </source>
</evidence>
<feature type="domain" description="RCK C-terminal" evidence="6">
    <location>
        <begin position="136"/>
        <end position="214"/>
    </location>
</feature>
<evidence type="ECO:0000259" key="6">
    <source>
        <dbReference type="PROSITE" id="PS51202"/>
    </source>
</evidence>
<dbReference type="Pfam" id="PF02254">
    <property type="entry name" value="TrkA_N"/>
    <property type="match status" value="1"/>
</dbReference>
<accession>A0A937W0N5</accession>
<evidence type="ECO:0000256" key="1">
    <source>
        <dbReference type="ARBA" id="ARBA00017378"/>
    </source>
</evidence>
<dbReference type="Proteomes" id="UP000712673">
    <property type="component" value="Unassembled WGS sequence"/>
</dbReference>
<reference evidence="7" key="1">
    <citation type="submission" date="2019-03" db="EMBL/GenBank/DDBJ databases">
        <title>Lake Tanganyika Metagenome-Assembled Genomes (MAGs).</title>
        <authorList>
            <person name="Tran P."/>
        </authorList>
    </citation>
    <scope>NUCLEOTIDE SEQUENCE</scope>
    <source>
        <strain evidence="7">K_DeepCast_65m_m2_066</strain>
    </source>
</reference>
<keyword evidence="2" id="KW-0813">Transport</keyword>
<dbReference type="PROSITE" id="PS51202">
    <property type="entry name" value="RCK_C"/>
    <property type="match status" value="1"/>
</dbReference>
<dbReference type="InterPro" id="IPR003148">
    <property type="entry name" value="RCK_N"/>
</dbReference>
<organism evidence="7 8">
    <name type="scientific">Tectimicrobiota bacterium</name>
    <dbReference type="NCBI Taxonomy" id="2528274"/>
    <lineage>
        <taxon>Bacteria</taxon>
        <taxon>Pseudomonadati</taxon>
        <taxon>Nitrospinota/Tectimicrobiota group</taxon>
        <taxon>Candidatus Tectimicrobiota</taxon>
    </lineage>
</organism>
<comment type="caution">
    <text evidence="7">The sequence shown here is derived from an EMBL/GenBank/DDBJ whole genome shotgun (WGS) entry which is preliminary data.</text>
</comment>
<sequence>MQILIIGCGRVGAGLAHDLSQRGHAVYIVDQDPAAFARLRGHTHVQTITGLSFDHDVLRQAGIGHADSLAAVTGSDTTNVVMARLARLVFHVPRVVARLYDPRYTEIYRRLGIQTINPLTWGVQRLAELLCYSNLHTVLSVGSGDVDLLEIELPPLLVGRTVHEMTLPGEMQVTALSRDGRTFLPTLGTVFQEGDRLHLAVLVTSTARLNALLG</sequence>
<dbReference type="PANTHER" id="PTHR43833">
    <property type="entry name" value="POTASSIUM CHANNEL PROTEIN 2-RELATED-RELATED"/>
    <property type="match status" value="1"/>
</dbReference>
<dbReference type="PROSITE" id="PS51201">
    <property type="entry name" value="RCK_N"/>
    <property type="match status" value="1"/>
</dbReference>
<dbReference type="InterPro" id="IPR036721">
    <property type="entry name" value="RCK_C_sf"/>
</dbReference>
<keyword evidence="4" id="KW-0520">NAD</keyword>
<evidence type="ECO:0000313" key="8">
    <source>
        <dbReference type="Proteomes" id="UP000712673"/>
    </source>
</evidence>
<evidence type="ECO:0000259" key="5">
    <source>
        <dbReference type="PROSITE" id="PS51201"/>
    </source>
</evidence>
<dbReference type="InterPro" id="IPR006036">
    <property type="entry name" value="K_uptake_TrkA"/>
</dbReference>
<feature type="domain" description="RCK N-terminal" evidence="5">
    <location>
        <begin position="1"/>
        <end position="120"/>
    </location>
</feature>
<keyword evidence="2" id="KW-0633">Potassium transport</keyword>
<dbReference type="InterPro" id="IPR036291">
    <property type="entry name" value="NAD(P)-bd_dom_sf"/>
</dbReference>
<protein>
    <recommendedName>
        <fullName evidence="1">Trk system potassium uptake protein TrkA</fullName>
    </recommendedName>
</protein>
<dbReference type="GO" id="GO:0005886">
    <property type="term" value="C:plasma membrane"/>
    <property type="evidence" value="ECO:0007669"/>
    <property type="project" value="InterPro"/>
</dbReference>
<dbReference type="Gene3D" id="3.30.70.1450">
    <property type="entry name" value="Regulator of K+ conductance, C-terminal domain"/>
    <property type="match status" value="1"/>
</dbReference>
<dbReference type="SUPFAM" id="SSF116726">
    <property type="entry name" value="TrkA C-terminal domain-like"/>
    <property type="match status" value="1"/>
</dbReference>
<gene>
    <name evidence="7" type="ORF">FJZ47_12910</name>
</gene>
<evidence type="ECO:0000256" key="3">
    <source>
        <dbReference type="ARBA" id="ARBA00022958"/>
    </source>
</evidence>
<dbReference type="PANTHER" id="PTHR43833:SF8">
    <property type="entry name" value="TRK SYSTEM POTASSIUM UPTAKE PROTEIN TRKA"/>
    <property type="match status" value="1"/>
</dbReference>
<dbReference type="GO" id="GO:0015079">
    <property type="term" value="F:potassium ion transmembrane transporter activity"/>
    <property type="evidence" value="ECO:0007669"/>
    <property type="project" value="InterPro"/>
</dbReference>
<dbReference type="InterPro" id="IPR050721">
    <property type="entry name" value="Trk_Ktr_HKT_K-transport"/>
</dbReference>
<dbReference type="SUPFAM" id="SSF51735">
    <property type="entry name" value="NAD(P)-binding Rossmann-fold domains"/>
    <property type="match status" value="1"/>
</dbReference>
<dbReference type="EMBL" id="VGLS01000384">
    <property type="protein sequence ID" value="MBM3224688.1"/>
    <property type="molecule type" value="Genomic_DNA"/>
</dbReference>
<keyword evidence="3" id="KW-0630">Potassium</keyword>
<dbReference type="AlphaFoldDB" id="A0A937W0N5"/>
<evidence type="ECO:0000256" key="2">
    <source>
        <dbReference type="ARBA" id="ARBA00022538"/>
    </source>
</evidence>
<dbReference type="InterPro" id="IPR006037">
    <property type="entry name" value="RCK_C"/>
</dbReference>
<dbReference type="PRINTS" id="PR00335">
    <property type="entry name" value="KUPTAKETRKA"/>
</dbReference>
<dbReference type="Pfam" id="PF02080">
    <property type="entry name" value="TrkA_C"/>
    <property type="match status" value="1"/>
</dbReference>
<keyword evidence="2" id="KW-0406">Ion transport</keyword>
<proteinExistence type="predicted"/>